<dbReference type="AlphaFoldDB" id="A2DX68"/>
<dbReference type="SMR" id="A2DX68"/>
<dbReference type="KEGG" id="tva:4772954"/>
<name>A2DX68_TRIV3</name>
<organism evidence="2 3">
    <name type="scientific">Trichomonas vaginalis (strain ATCC PRA-98 / G3)</name>
    <dbReference type="NCBI Taxonomy" id="412133"/>
    <lineage>
        <taxon>Eukaryota</taxon>
        <taxon>Metamonada</taxon>
        <taxon>Parabasalia</taxon>
        <taxon>Trichomonadida</taxon>
        <taxon>Trichomonadidae</taxon>
        <taxon>Trichomonas</taxon>
    </lineage>
</organism>
<evidence type="ECO:0000256" key="1">
    <source>
        <dbReference type="SAM" id="Coils"/>
    </source>
</evidence>
<dbReference type="RefSeq" id="XP_001327173.1">
    <property type="nucleotide sequence ID" value="XM_001327138.1"/>
</dbReference>
<dbReference type="VEuPathDB" id="TrichDB:TVAG_396800"/>
<accession>A2DX68</accession>
<dbReference type="Proteomes" id="UP000001542">
    <property type="component" value="Unassembled WGS sequence"/>
</dbReference>
<evidence type="ECO:0000313" key="2">
    <source>
        <dbReference type="EMBL" id="EAY14950.1"/>
    </source>
</evidence>
<sequence length="316" mass="36010">MEILDQYDEAEENITSILSFEIQSQNDSLRIENDTLKKQMQAKNAIIQQLESQINSNEIDDAILQEFNKIIDAFDLDQKTLDKLNYVIDSNDPILQIKTLCTFFINHIKHQNRVIARLGGIVKDNADFLISLIQSQTENKFKNMIVNRAEKTIDSIKGLTVSPTKFDTMKSILSNNVNFDERKKLIESASSKNNISKEELQALFIREVSITSSFAQKLMEERIANANRESEFSISDDTINRLTTIFGHKISNSPEKFENDLNIICSACEKYQQMYGTDLFSLINDMQAKIDSLQALDAQNRAILAMQAAELAKYVS</sequence>
<proteinExistence type="predicted"/>
<gene>
    <name evidence="2" type="ORF">TVAG_396800</name>
</gene>
<feature type="coiled-coil region" evidence="1">
    <location>
        <begin position="26"/>
        <end position="53"/>
    </location>
</feature>
<dbReference type="InParanoid" id="A2DX68"/>
<reference evidence="2" key="2">
    <citation type="journal article" date="2007" name="Science">
        <title>Draft genome sequence of the sexually transmitted pathogen Trichomonas vaginalis.</title>
        <authorList>
            <person name="Carlton J.M."/>
            <person name="Hirt R.P."/>
            <person name="Silva J.C."/>
            <person name="Delcher A.L."/>
            <person name="Schatz M."/>
            <person name="Zhao Q."/>
            <person name="Wortman J.R."/>
            <person name="Bidwell S.L."/>
            <person name="Alsmark U.C.M."/>
            <person name="Besteiro S."/>
            <person name="Sicheritz-Ponten T."/>
            <person name="Noel C.J."/>
            <person name="Dacks J.B."/>
            <person name="Foster P.G."/>
            <person name="Simillion C."/>
            <person name="Van de Peer Y."/>
            <person name="Miranda-Saavedra D."/>
            <person name="Barton G.J."/>
            <person name="Westrop G.D."/>
            <person name="Mueller S."/>
            <person name="Dessi D."/>
            <person name="Fiori P.L."/>
            <person name="Ren Q."/>
            <person name="Paulsen I."/>
            <person name="Zhang H."/>
            <person name="Bastida-Corcuera F.D."/>
            <person name="Simoes-Barbosa A."/>
            <person name="Brown M.T."/>
            <person name="Hayes R.D."/>
            <person name="Mukherjee M."/>
            <person name="Okumura C.Y."/>
            <person name="Schneider R."/>
            <person name="Smith A.J."/>
            <person name="Vanacova S."/>
            <person name="Villalvazo M."/>
            <person name="Haas B.J."/>
            <person name="Pertea M."/>
            <person name="Feldblyum T.V."/>
            <person name="Utterback T.R."/>
            <person name="Shu C.L."/>
            <person name="Osoegawa K."/>
            <person name="de Jong P.J."/>
            <person name="Hrdy I."/>
            <person name="Horvathova L."/>
            <person name="Zubacova Z."/>
            <person name="Dolezal P."/>
            <person name="Malik S.B."/>
            <person name="Logsdon J.M. Jr."/>
            <person name="Henze K."/>
            <person name="Gupta A."/>
            <person name="Wang C.C."/>
            <person name="Dunne R.L."/>
            <person name="Upcroft J.A."/>
            <person name="Upcroft P."/>
            <person name="White O."/>
            <person name="Salzberg S.L."/>
            <person name="Tang P."/>
            <person name="Chiu C.-H."/>
            <person name="Lee Y.-S."/>
            <person name="Embley T.M."/>
            <person name="Coombs G.H."/>
            <person name="Mottram J.C."/>
            <person name="Tachezy J."/>
            <person name="Fraser-Liggett C.M."/>
            <person name="Johnson P.J."/>
        </authorList>
    </citation>
    <scope>NUCLEOTIDE SEQUENCE [LARGE SCALE GENOMIC DNA]</scope>
    <source>
        <strain evidence="2">G3</strain>
    </source>
</reference>
<evidence type="ECO:0000313" key="3">
    <source>
        <dbReference type="Proteomes" id="UP000001542"/>
    </source>
</evidence>
<keyword evidence="3" id="KW-1185">Reference proteome</keyword>
<keyword evidence="1" id="KW-0175">Coiled coil</keyword>
<dbReference type="VEuPathDB" id="TrichDB:TVAGG3_0673660"/>
<dbReference type="EMBL" id="DS113262">
    <property type="protein sequence ID" value="EAY14950.1"/>
    <property type="molecule type" value="Genomic_DNA"/>
</dbReference>
<protein>
    <submittedName>
        <fullName evidence="2">Uncharacterized protein</fullName>
    </submittedName>
</protein>
<reference evidence="2" key="1">
    <citation type="submission" date="2006-10" db="EMBL/GenBank/DDBJ databases">
        <authorList>
            <person name="Amadeo P."/>
            <person name="Zhao Q."/>
            <person name="Wortman J."/>
            <person name="Fraser-Liggett C."/>
            <person name="Carlton J."/>
        </authorList>
    </citation>
    <scope>NUCLEOTIDE SEQUENCE</scope>
    <source>
        <strain evidence="2">G3</strain>
    </source>
</reference>